<keyword evidence="2" id="KW-1185">Reference proteome</keyword>
<sequence>MATGKVKWFNDERGYGFIQPDDGSCALFVHYSDIQIEGFKTLQDNQRVTFEAKNGPKGRQAISIQPH</sequence>
<evidence type="ECO:0000313" key="2">
    <source>
        <dbReference type="Proteomes" id="UP001392318"/>
    </source>
</evidence>
<evidence type="ECO:0000313" key="1">
    <source>
        <dbReference type="EMBL" id="MEM5403367.1"/>
    </source>
</evidence>
<gene>
    <name evidence="1" type="ORF">VSR83_25545</name>
</gene>
<reference evidence="1" key="1">
    <citation type="submission" date="2024-01" db="EMBL/GenBank/DDBJ databases">
        <title>The diversity of rhizobia nodulating Mimosa spp. in eleven states of Brazil covering several biomes is determined by host plant, location, and edaphic factors.</title>
        <authorList>
            <person name="Rouws L."/>
            <person name="Barauna A."/>
            <person name="Beukes C."/>
            <person name="De Faria S.M."/>
            <person name="Gross E."/>
            <person name="Dos Reis Junior F.B."/>
            <person name="Simon M."/>
            <person name="Maluk M."/>
            <person name="Odee D.W."/>
            <person name="Kenicer G."/>
            <person name="Young J.P.W."/>
            <person name="Reis V.M."/>
            <person name="Zilli J."/>
            <person name="James E.K."/>
        </authorList>
    </citation>
    <scope>NUCLEOTIDE SEQUENCE</scope>
    <source>
        <strain evidence="1">JPY452</strain>
    </source>
</reference>
<dbReference type="Proteomes" id="UP001392318">
    <property type="component" value="Unassembled WGS sequence"/>
</dbReference>
<proteinExistence type="predicted"/>
<dbReference type="EMBL" id="JAYMRU010000020">
    <property type="protein sequence ID" value="MEM5403367.1"/>
    <property type="molecule type" value="Genomic_DNA"/>
</dbReference>
<comment type="caution">
    <text evidence="1">The sequence shown here is derived from an EMBL/GenBank/DDBJ whole genome shotgun (WGS) entry which is preliminary data.</text>
</comment>
<organism evidence="1 2">
    <name type="scientific">Paraburkholderia unamae</name>
    <dbReference type="NCBI Taxonomy" id="219649"/>
    <lineage>
        <taxon>Bacteria</taxon>
        <taxon>Pseudomonadati</taxon>
        <taxon>Pseudomonadota</taxon>
        <taxon>Betaproteobacteria</taxon>
        <taxon>Burkholderiales</taxon>
        <taxon>Burkholderiaceae</taxon>
        <taxon>Paraburkholderia</taxon>
    </lineage>
</organism>
<protein>
    <submittedName>
        <fullName evidence="1">Cold-shock protein</fullName>
    </submittedName>
</protein>
<accession>A0ACC6RP50</accession>
<name>A0ACC6RP50_9BURK</name>